<reference evidence="2 3" key="1">
    <citation type="journal article" date="2019" name="Sci. Rep.">
        <title>Orb-weaving spider Araneus ventricosus genome elucidates the spidroin gene catalogue.</title>
        <authorList>
            <person name="Kono N."/>
            <person name="Nakamura H."/>
            <person name="Ohtoshi R."/>
            <person name="Moran D.A.P."/>
            <person name="Shinohara A."/>
            <person name="Yoshida Y."/>
            <person name="Fujiwara M."/>
            <person name="Mori M."/>
            <person name="Tomita M."/>
            <person name="Arakawa K."/>
        </authorList>
    </citation>
    <scope>NUCLEOTIDE SEQUENCE [LARGE SCALE GENOMIC DNA]</scope>
</reference>
<dbReference type="EMBL" id="BGPR01000855">
    <property type="protein sequence ID" value="GBM37963.1"/>
    <property type="molecule type" value="Genomic_DNA"/>
</dbReference>
<evidence type="ECO:0000313" key="3">
    <source>
        <dbReference type="Proteomes" id="UP000499080"/>
    </source>
</evidence>
<keyword evidence="3" id="KW-1185">Reference proteome</keyword>
<dbReference type="AlphaFoldDB" id="A0A4Y2F903"/>
<feature type="region of interest" description="Disordered" evidence="1">
    <location>
        <begin position="50"/>
        <end position="80"/>
    </location>
</feature>
<name>A0A4Y2F903_ARAVE</name>
<protein>
    <submittedName>
        <fullName evidence="2">Uncharacterized protein</fullName>
    </submittedName>
</protein>
<evidence type="ECO:0000256" key="1">
    <source>
        <dbReference type="SAM" id="MobiDB-lite"/>
    </source>
</evidence>
<evidence type="ECO:0000313" key="2">
    <source>
        <dbReference type="EMBL" id="GBM37963.1"/>
    </source>
</evidence>
<comment type="caution">
    <text evidence="2">The sequence shown here is derived from an EMBL/GenBank/DDBJ whole genome shotgun (WGS) entry which is preliminary data.</text>
</comment>
<gene>
    <name evidence="2" type="ORF">AVEN_171155_1</name>
</gene>
<dbReference type="Proteomes" id="UP000499080">
    <property type="component" value="Unassembled WGS sequence"/>
</dbReference>
<proteinExistence type="predicted"/>
<sequence>MFADESLNFSPTRRQAVTDVGGNCPPLAPPLFKGLLRLTCDLLFGRPIDSPFSPDEYTGDLEARLESSSSVRPRMDQPNE</sequence>
<accession>A0A4Y2F903</accession>
<organism evidence="2 3">
    <name type="scientific">Araneus ventricosus</name>
    <name type="common">Orbweaver spider</name>
    <name type="synonym">Epeira ventricosa</name>
    <dbReference type="NCBI Taxonomy" id="182803"/>
    <lineage>
        <taxon>Eukaryota</taxon>
        <taxon>Metazoa</taxon>
        <taxon>Ecdysozoa</taxon>
        <taxon>Arthropoda</taxon>
        <taxon>Chelicerata</taxon>
        <taxon>Arachnida</taxon>
        <taxon>Araneae</taxon>
        <taxon>Araneomorphae</taxon>
        <taxon>Entelegynae</taxon>
        <taxon>Araneoidea</taxon>
        <taxon>Araneidae</taxon>
        <taxon>Araneus</taxon>
    </lineage>
</organism>